<gene>
    <name evidence="1" type="ORF">GL286_09165</name>
</gene>
<dbReference type="InterPro" id="IPR011330">
    <property type="entry name" value="Glyco_hydro/deAcase_b/a-brl"/>
</dbReference>
<dbReference type="EMBL" id="WMIE01000004">
    <property type="protein sequence ID" value="MTH77894.1"/>
    <property type="molecule type" value="Genomic_DNA"/>
</dbReference>
<keyword evidence="2" id="KW-1185">Reference proteome</keyword>
<proteinExistence type="predicted"/>
<reference evidence="1 2" key="1">
    <citation type="submission" date="2019-11" db="EMBL/GenBank/DDBJ databases">
        <authorList>
            <person name="Dong K."/>
        </authorList>
    </citation>
    <scope>NUCLEOTIDE SEQUENCE [LARGE SCALE GENOMIC DNA]</scope>
    <source>
        <strain evidence="1 2">NBRC 111993</strain>
    </source>
</reference>
<dbReference type="RefSeq" id="WP_155095260.1">
    <property type="nucleotide sequence ID" value="NZ_WMIE01000004.1"/>
</dbReference>
<name>A0A6L6JCH8_9RHOB</name>
<dbReference type="GO" id="GO:0005975">
    <property type="term" value="P:carbohydrate metabolic process"/>
    <property type="evidence" value="ECO:0007669"/>
    <property type="project" value="InterPro"/>
</dbReference>
<dbReference type="OrthoDB" id="6086702at2"/>
<sequence length="245" mass="27053">MNAARHAAGQALAMRATSGRPLQLWWRDDDAVAPSPALDRLLRITETDAPLTLAVIPAPWDQPPTGTELAERLADQPHVHVAVHGWSHLDHAAAGAKKQELAPHRAVSQMRTELRQGLAMLRDLHGKRALPLLVPPWNRIANDLLPHLAQDGFTAISTYGPEQPVPGLRVVNTHLDVIDWRGGRIARDPDAMWHELETLAASPRNYVGVLTHHLVHCGKTWAFLSDLISVVRDYGGEWRGVEDVT</sequence>
<dbReference type="Proteomes" id="UP000478183">
    <property type="component" value="Unassembled WGS sequence"/>
</dbReference>
<protein>
    <submittedName>
        <fullName evidence="1">Polysaccharide deacetylase family protein</fullName>
    </submittedName>
</protein>
<dbReference type="AlphaFoldDB" id="A0A6L6JCH8"/>
<dbReference type="Gene3D" id="3.20.20.370">
    <property type="entry name" value="Glycoside hydrolase/deacetylase"/>
    <property type="match status" value="1"/>
</dbReference>
<dbReference type="SUPFAM" id="SSF88713">
    <property type="entry name" value="Glycoside hydrolase/deacetylase"/>
    <property type="match status" value="1"/>
</dbReference>
<comment type="caution">
    <text evidence="1">The sequence shown here is derived from an EMBL/GenBank/DDBJ whole genome shotgun (WGS) entry which is preliminary data.</text>
</comment>
<dbReference type="InterPro" id="IPR049591">
    <property type="entry name" value="CE4_u4-like"/>
</dbReference>
<accession>A0A6L6JCH8</accession>
<dbReference type="CDD" id="cd10928">
    <property type="entry name" value="CE4_u4"/>
    <property type="match status" value="1"/>
</dbReference>
<organism evidence="1 2">
    <name type="scientific">Paracoccus aestuariivivens</name>
    <dbReference type="NCBI Taxonomy" id="1820333"/>
    <lineage>
        <taxon>Bacteria</taxon>
        <taxon>Pseudomonadati</taxon>
        <taxon>Pseudomonadota</taxon>
        <taxon>Alphaproteobacteria</taxon>
        <taxon>Rhodobacterales</taxon>
        <taxon>Paracoccaceae</taxon>
        <taxon>Paracoccus</taxon>
    </lineage>
</organism>
<evidence type="ECO:0000313" key="2">
    <source>
        <dbReference type="Proteomes" id="UP000478183"/>
    </source>
</evidence>
<evidence type="ECO:0000313" key="1">
    <source>
        <dbReference type="EMBL" id="MTH77894.1"/>
    </source>
</evidence>